<feature type="compositionally biased region" description="Basic and acidic residues" evidence="6">
    <location>
        <begin position="1907"/>
        <end position="1925"/>
    </location>
</feature>
<dbReference type="GO" id="GO:0005634">
    <property type="term" value="C:nucleus"/>
    <property type="evidence" value="ECO:0007669"/>
    <property type="project" value="UniProtKB-SubCell"/>
</dbReference>
<evidence type="ECO:0000256" key="4">
    <source>
        <dbReference type="ARBA" id="ARBA00014848"/>
    </source>
</evidence>
<gene>
    <name evidence="7" type="primary">HIR3</name>
    <name evidence="7" type="ORF">LTR09_007922</name>
</gene>
<evidence type="ECO:0000256" key="1">
    <source>
        <dbReference type="ARBA" id="ARBA00002687"/>
    </source>
</evidence>
<keyword evidence="5" id="KW-0539">Nucleus</keyword>
<protein>
    <recommendedName>
        <fullName evidence="4">Histone transcription regulator 3 homolog</fullName>
    </recommendedName>
</protein>
<dbReference type="EMBL" id="JAWDJX010000029">
    <property type="protein sequence ID" value="KAK3050845.1"/>
    <property type="molecule type" value="Genomic_DNA"/>
</dbReference>
<feature type="compositionally biased region" description="Acidic residues" evidence="6">
    <location>
        <begin position="1838"/>
        <end position="1855"/>
    </location>
</feature>
<proteinExistence type="inferred from homology"/>
<comment type="caution">
    <text evidence="7">The sequence shown here is derived from an EMBL/GenBank/DDBJ whole genome shotgun (WGS) entry which is preliminary data.</text>
</comment>
<name>A0AAJ0DBR4_9PEZI</name>
<feature type="region of interest" description="Disordered" evidence="6">
    <location>
        <begin position="401"/>
        <end position="431"/>
    </location>
</feature>
<evidence type="ECO:0000313" key="8">
    <source>
        <dbReference type="Proteomes" id="UP001271007"/>
    </source>
</evidence>
<evidence type="ECO:0000256" key="6">
    <source>
        <dbReference type="SAM" id="MobiDB-lite"/>
    </source>
</evidence>
<dbReference type="Proteomes" id="UP001271007">
    <property type="component" value="Unassembled WGS sequence"/>
</dbReference>
<comment type="similarity">
    <text evidence="3">Belongs to the HIR3 family.</text>
</comment>
<evidence type="ECO:0000313" key="7">
    <source>
        <dbReference type="EMBL" id="KAK3050845.1"/>
    </source>
</evidence>
<dbReference type="GO" id="GO:0031491">
    <property type="term" value="F:nucleosome binding"/>
    <property type="evidence" value="ECO:0007669"/>
    <property type="project" value="TreeGrafter"/>
</dbReference>
<feature type="region of interest" description="Disordered" evidence="6">
    <location>
        <begin position="1714"/>
        <end position="1736"/>
    </location>
</feature>
<dbReference type="PANTHER" id="PTHR15502">
    <property type="entry name" value="CALCINEURIN-BINDING PROTEIN CABIN 1-RELATED"/>
    <property type="match status" value="1"/>
</dbReference>
<sequence>MPGFKALNIESDDESDIEIDDTKELQIEDALKLYQTALKYHAEGPDFYDQAAEAYQELFQSDIFKYPESQTELRRIELYGPVTETEDLWQDDFPPGAVVATGGFDAGPSTLPQILHLSHKNYAQFKLEYLTSRLDMLHVSLNQILSDATAALDHFSEALDKDDGDLDLWRRTASVGEMLDSRRVARYCLEAVLDGDEDALGNVLSLPGLDEGLAGEQLRRLTGQLEDELSVLQSPQLRGKRKLISKRLKQRLDDYHRISDHQAVLKTEIEPAPFEPSRVVLQTPNTWAEVGEILLRQLIAEQHGTVALAPAAAVMFDQGNKGRSNLPSLEQMTPPLRIEAKPQISNGDTMPTTINEQFPGLDGGRPTAQPQIAPADVSMEVITSQANSKEVNMTDGLTVSLPTRKRSGDVAGLNDTAEEGRAKSKRTRLRESAVDDSRQAIIDANIQWEYEQQINEIQAADDWMFETVGNLFERIGIIGFQAGREVRQELQSPGKDEPPMTNGVNHGTESMKLAKSDLQAFLLAYSDSTANNFLAGGDTLDIGQGASVTGLGGSASKSTPTGHGAKPATLPNNGLAMFVREVNDGWLLTREAAWKWMCLLLRPNILADSSTYCGSTWPEDLKTMVVRTLVNFDEAFLEEANLELDTLNRHASMLDTKDAFPSMVQAIFELHLDIYCLIKEPNSGVDAATVGAQRDRLQRWSELAREAMYHRASSAESQTLDDELSIRFLWATAFNLGASPDVTQDHVIECLNDLRVVLDGLDETRIHLQNNAIMPEISLVAVDRELSRLTTKDFFLKVTSQDQSHPETTIRDLEPLLMSLDSTVRSDETTGGDINEHLAAGLAVSPDLVHFLQRSDISVRMLLWQRLRDVYVASAAGFGVVSCHFIMIRMLISELKSGMLWSMPQHERQGQLLKVLKLIGDMISKTWELVHKSDDAFEYIDEHALRNAVSSLGDVLQLLQVFNVANDSIRVGQRQPPTLANGSATPTFAKLSARVQDMQVHIWLLLYSLLDEGTHQFTDLFPNDVEDKFDFLRTVHRNLGLRGICGNMNKLFVHTLKDEFVHMVHIEGYDSEQAQVLYDLYGLNCFLNPSYELIEHNCQHDAFIEKSVALQAVDLLIQQASKLPTKDLIKHPIKDTIEKVHGSAPRKKPTEAIQRNRDIYRTFLKSPINPMNLFKCLKGEGNHITTSYVPREDAILSSKGWYFLMGHLALAKFRAQKRTGPTPTEDVDIAIAFFLQDLEYTMDKWETWFRLAQAYDTKIEESVVWSAEKLNNSMPEIVHLQRATINCYTMATALAYRSANLDDEATSEKMIEMFIEFGTRLYASSREPFSMQPFALEGEEKFFSPVQTAGVSKGQPFKPVRVYTAWKLAKVLYQRALSSRPHSWVLQFMLGKCLWKMHAASDFVKTPQDVPPTAQQVVASFVKVIELIPDEKKKDSREKREPVLEPHYKLVSIVHKLVSRGELGLDEAKEALSNSPYARIAEFPDDLEGWIPYILDVLQTLRINDKSNWHHRMIHRAARIVYDDSDDHAVSQDMCAKAAKLELTKQMFTKTMVLNVWRPDSERAGRHFVYTARYTRFFVQILEQLKDRSNLEMLARRVRRRPHEIFEHSIIWQEICQSYLRLLRNYAMLQEGLETSTFSNSTYDEFLARKDPLEKWMQAQEVGTSSALDVLREVQELKKINAGLTRPSPIDDLIGDAYAYLFNTVGRQLLDEQQRVKREEEASRPAPIAASPPRNPMMSLTHLMNVDGTSEAAATAALPQPAASSLLHPDQAPARRKIGVGRREIRTCAEASSQKAASSASKLPITYPRVQVVIDTSAVHAGDISAATSAPGSIHDSADDESELSELEEEADDEGNGGTPIDEEARPRMMFPGLASTQESREGSEGFETAEEEVGADIGEGGVRQSVETREMEVGDQHQDERMEE</sequence>
<comment type="subcellular location">
    <subcellularLocation>
        <location evidence="2">Nucleus</location>
    </subcellularLocation>
</comment>
<reference evidence="7" key="1">
    <citation type="submission" date="2023-04" db="EMBL/GenBank/DDBJ databases">
        <title>Black Yeasts Isolated from many extreme environments.</title>
        <authorList>
            <person name="Coleine C."/>
            <person name="Stajich J.E."/>
            <person name="Selbmann L."/>
        </authorList>
    </citation>
    <scope>NUCLEOTIDE SEQUENCE</scope>
    <source>
        <strain evidence="7">CCFEE 5312</strain>
    </source>
</reference>
<comment type="function">
    <text evidence="1">Has a role in a nucleosome assembly pathway that is required for the integrity of heterochromatin and proper chromosome segregation.</text>
</comment>
<feature type="region of interest" description="Disordered" evidence="6">
    <location>
        <begin position="1827"/>
        <end position="1925"/>
    </location>
</feature>
<keyword evidence="8" id="KW-1185">Reference proteome</keyword>
<evidence type="ECO:0000256" key="5">
    <source>
        <dbReference type="ARBA" id="ARBA00023242"/>
    </source>
</evidence>
<feature type="compositionally biased region" description="Basic and acidic residues" evidence="6">
    <location>
        <begin position="1714"/>
        <end position="1723"/>
    </location>
</feature>
<dbReference type="InterPro" id="IPR033053">
    <property type="entry name" value="Hir3/CABIN1"/>
</dbReference>
<accession>A0AAJ0DBR4</accession>
<evidence type="ECO:0000256" key="3">
    <source>
        <dbReference type="ARBA" id="ARBA00007335"/>
    </source>
</evidence>
<dbReference type="GO" id="GO:0000417">
    <property type="term" value="C:HIR complex"/>
    <property type="evidence" value="ECO:0007669"/>
    <property type="project" value="TreeGrafter"/>
</dbReference>
<dbReference type="PANTHER" id="PTHR15502:SF7">
    <property type="entry name" value="CALCINEURIN-BINDING PROTEIN CABIN-1"/>
    <property type="match status" value="1"/>
</dbReference>
<organism evidence="7 8">
    <name type="scientific">Extremus antarcticus</name>
    <dbReference type="NCBI Taxonomy" id="702011"/>
    <lineage>
        <taxon>Eukaryota</taxon>
        <taxon>Fungi</taxon>
        <taxon>Dikarya</taxon>
        <taxon>Ascomycota</taxon>
        <taxon>Pezizomycotina</taxon>
        <taxon>Dothideomycetes</taxon>
        <taxon>Dothideomycetidae</taxon>
        <taxon>Mycosphaerellales</taxon>
        <taxon>Extremaceae</taxon>
        <taxon>Extremus</taxon>
    </lineage>
</organism>
<dbReference type="GO" id="GO:0006325">
    <property type="term" value="P:chromatin organization"/>
    <property type="evidence" value="ECO:0007669"/>
    <property type="project" value="InterPro"/>
</dbReference>
<evidence type="ECO:0000256" key="2">
    <source>
        <dbReference type="ARBA" id="ARBA00004123"/>
    </source>
</evidence>